<evidence type="ECO:0000313" key="1">
    <source>
        <dbReference type="EMBL" id="GLR26042.1"/>
    </source>
</evidence>
<evidence type="ECO:0000313" key="2">
    <source>
        <dbReference type="Proteomes" id="UP001156664"/>
    </source>
</evidence>
<name>A0ABQ5YUB7_9BURK</name>
<comment type="caution">
    <text evidence="1">The sequence shown here is derived from an EMBL/GenBank/DDBJ whole genome shotgun (WGS) entry which is preliminary data.</text>
</comment>
<reference evidence="2" key="1">
    <citation type="journal article" date="2019" name="Int. J. Syst. Evol. Microbiol.">
        <title>The Global Catalogue of Microorganisms (GCM) 10K type strain sequencing project: providing services to taxonomists for standard genome sequencing and annotation.</title>
        <authorList>
            <consortium name="The Broad Institute Genomics Platform"/>
            <consortium name="The Broad Institute Genome Sequencing Center for Infectious Disease"/>
            <person name="Wu L."/>
            <person name="Ma J."/>
        </authorList>
    </citation>
    <scope>NUCLEOTIDE SEQUENCE [LARGE SCALE GENOMIC DNA]</scope>
    <source>
        <strain evidence="2">NBRC 105857</strain>
    </source>
</reference>
<dbReference type="Proteomes" id="UP001156664">
    <property type="component" value="Unassembled WGS sequence"/>
</dbReference>
<dbReference type="EMBL" id="BSOJ01000010">
    <property type="protein sequence ID" value="GLR26042.1"/>
    <property type="molecule type" value="Genomic_DNA"/>
</dbReference>
<sequence>MSAHKWQFSSRFRRHAFGWRSDTPIQRIKEALAEIKQFARKEPLLAAEGAVTLLEKLSPALEQVDSSSGALGSAVNKAIETLVPIIAKVDVEPRVRQHWLERLWQALQDDEIPYIESLGEHWGELCVTPEMALAWVDEFLPLVEHVWSPRSSGHGFFKGTSACLASLYAAGRHEQLLALLERAPFKWWHDRQWGVKALAAMGKKAEAVRYAEQSRGLNDPGWQIAEACEAILLSSGMAEDAYRRYAIEANQGTTNLATFRAIAKKYPGILPEQILRDLIASTPGAEGKWFAAAKDAGLFDVAIELVTHNPTDPRTLARAARDFAESQPEFAVAAGLASLRWISLGHGYDITGLDVLDAYSVVMQAASKAGADAQQIRAQIRNLMSSAPVGNQFMKTVLAHHLPG</sequence>
<organism evidence="1 2">
    <name type="scientific">Limnobacter litoralis</name>
    <dbReference type="NCBI Taxonomy" id="481366"/>
    <lineage>
        <taxon>Bacteria</taxon>
        <taxon>Pseudomonadati</taxon>
        <taxon>Pseudomonadota</taxon>
        <taxon>Betaproteobacteria</taxon>
        <taxon>Burkholderiales</taxon>
        <taxon>Burkholderiaceae</taxon>
        <taxon>Limnobacter</taxon>
    </lineage>
</organism>
<accession>A0ABQ5YUB7</accession>
<evidence type="ECO:0008006" key="3">
    <source>
        <dbReference type="Google" id="ProtNLM"/>
    </source>
</evidence>
<gene>
    <name evidence="1" type="ORF">GCM10007875_11300</name>
</gene>
<proteinExistence type="predicted"/>
<keyword evidence="2" id="KW-1185">Reference proteome</keyword>
<protein>
    <recommendedName>
        <fullName evidence="3">DUF4034 domain-containing protein</fullName>
    </recommendedName>
</protein>
<dbReference type="RefSeq" id="WP_284280507.1">
    <property type="nucleotide sequence ID" value="NZ_BSOJ01000010.1"/>
</dbReference>